<dbReference type="GO" id="GO:0018169">
    <property type="term" value="F:ribosomal S6-glutamic acid ligase activity"/>
    <property type="evidence" value="ECO:0007669"/>
    <property type="project" value="TreeGrafter"/>
</dbReference>
<keyword evidence="3" id="KW-1185">Reference proteome</keyword>
<evidence type="ECO:0000313" key="3">
    <source>
        <dbReference type="Proteomes" id="UP000301309"/>
    </source>
</evidence>
<dbReference type="GO" id="GO:0005737">
    <property type="term" value="C:cytoplasm"/>
    <property type="evidence" value="ECO:0007669"/>
    <property type="project" value="TreeGrafter"/>
</dbReference>
<dbReference type="PANTHER" id="PTHR21621:SF0">
    <property type="entry name" value="BETA-CITRYLGLUTAMATE SYNTHASE B-RELATED"/>
    <property type="match status" value="1"/>
</dbReference>
<dbReference type="EMBL" id="BJHW01000001">
    <property type="protein sequence ID" value="GDY53714.1"/>
    <property type="molecule type" value="Genomic_DNA"/>
</dbReference>
<dbReference type="SUPFAM" id="SSF56059">
    <property type="entry name" value="Glutathione synthetase ATP-binding domain-like"/>
    <property type="match status" value="1"/>
</dbReference>
<dbReference type="GO" id="GO:0009432">
    <property type="term" value="P:SOS response"/>
    <property type="evidence" value="ECO:0007669"/>
    <property type="project" value="TreeGrafter"/>
</dbReference>
<dbReference type="NCBIfam" id="TIGR04187">
    <property type="entry name" value="GRASP_SAV_5884"/>
    <property type="match status" value="1"/>
</dbReference>
<dbReference type="InterPro" id="IPR048936">
    <property type="entry name" value="MvdD-like_ATPgrasp"/>
</dbReference>
<sequence length="332" mass="36109">MAPFVLVVTSLEDVTADLVITALNDREVPVARVDPGDIGPGLAFDARIGAEAPVWGGRLRTTTREVELGEVAAVYYRRPTPYSARFAHLPAQQRDFATAEARHGLGGILHNLRGAQYVNHPAAVSRADFKPAQLQRFAKLGLTIPATLVTNDAEQARKFAAEHGRIIYKPFRGLPAGEDGCAGAIWAQRVDPDTFDESITVMPHLFQAEVPKTGDARVTVVGRQVFASRIEAPDGALDWRRGDWNKLIHTPIGLPAPIEATLHSYLSSFDLAFGCFDFALTGDEHLPSSWTAIECNPNGQWGWLPEAPAITEAFADILSGKEAVAHDHARRP</sequence>
<name>A0A4D4KZW0_STRVO</name>
<evidence type="ECO:0000313" key="2">
    <source>
        <dbReference type="EMBL" id="GDY53714.1"/>
    </source>
</evidence>
<comment type="caution">
    <text evidence="2">The sequence shown here is derived from an EMBL/GenBank/DDBJ whole genome shotgun (WGS) entry which is preliminary data.</text>
</comment>
<protein>
    <submittedName>
        <fullName evidence="2">ATP-grasp ribosomal peptide maturase</fullName>
    </submittedName>
</protein>
<accession>A0A4D4KZW0</accession>
<dbReference type="AlphaFoldDB" id="A0A4D4KZW0"/>
<dbReference type="Gene3D" id="3.30.470.20">
    <property type="entry name" value="ATP-grasp fold, B domain"/>
    <property type="match status" value="1"/>
</dbReference>
<organism evidence="2 3">
    <name type="scientific">Streptomyces violaceusniger</name>
    <dbReference type="NCBI Taxonomy" id="68280"/>
    <lineage>
        <taxon>Bacteria</taxon>
        <taxon>Bacillati</taxon>
        <taxon>Actinomycetota</taxon>
        <taxon>Actinomycetes</taxon>
        <taxon>Kitasatosporales</taxon>
        <taxon>Streptomycetaceae</taxon>
        <taxon>Streptomyces</taxon>
        <taxon>Streptomyces violaceusniger group</taxon>
    </lineage>
</organism>
<dbReference type="Pfam" id="PF21068">
    <property type="entry name" value="ATPgraspMvdD"/>
    <property type="match status" value="1"/>
</dbReference>
<gene>
    <name evidence="2" type="ORF">SVIO_043370</name>
</gene>
<dbReference type="PANTHER" id="PTHR21621">
    <property type="entry name" value="RIBOSOMAL PROTEIN S6 MODIFICATION PROTEIN"/>
    <property type="match status" value="1"/>
</dbReference>
<dbReference type="InterPro" id="IPR026449">
    <property type="entry name" value="GRASP_SAV_5884"/>
</dbReference>
<reference evidence="2 3" key="1">
    <citation type="journal article" date="2020" name="Int. J. Syst. Evol. Microbiol.">
        <title>Reclassification of Streptomyces castelarensis and Streptomyces sporoclivatus as later heterotypic synonyms of Streptomyces antimycoticus.</title>
        <authorList>
            <person name="Komaki H."/>
            <person name="Tamura T."/>
        </authorList>
    </citation>
    <scope>NUCLEOTIDE SEQUENCE [LARGE SCALE GENOMIC DNA]</scope>
    <source>
        <strain evidence="2 3">NBRC 13459</strain>
    </source>
</reference>
<dbReference type="OrthoDB" id="9794735at2"/>
<proteinExistence type="predicted"/>
<evidence type="ECO:0000259" key="1">
    <source>
        <dbReference type="Pfam" id="PF21068"/>
    </source>
</evidence>
<dbReference type="RefSeq" id="WP_137978004.1">
    <property type="nucleotide sequence ID" value="NZ_BAAASO010000027.1"/>
</dbReference>
<dbReference type="Proteomes" id="UP000301309">
    <property type="component" value="Unassembled WGS sequence"/>
</dbReference>
<feature type="domain" description="MvdD-like pre-ATP grasp" evidence="1">
    <location>
        <begin position="5"/>
        <end position="122"/>
    </location>
</feature>